<dbReference type="Proteomes" id="UP000193866">
    <property type="component" value="Unassembled WGS sequence"/>
</dbReference>
<evidence type="ECO:0000313" key="2">
    <source>
        <dbReference type="Proteomes" id="UP000193866"/>
    </source>
</evidence>
<organism evidence="1 2">
    <name type="scientific">Mycolicibacter longobardus</name>
    <dbReference type="NCBI Taxonomy" id="1108812"/>
    <lineage>
        <taxon>Bacteria</taxon>
        <taxon>Bacillati</taxon>
        <taxon>Actinomycetota</taxon>
        <taxon>Actinomycetes</taxon>
        <taxon>Mycobacteriales</taxon>
        <taxon>Mycobacteriaceae</taxon>
        <taxon>Mycolicibacter</taxon>
    </lineage>
</organism>
<evidence type="ECO:0000313" key="1">
    <source>
        <dbReference type="EMBL" id="ORW12473.1"/>
    </source>
</evidence>
<gene>
    <name evidence="1" type="ORF">AWC16_08770</name>
</gene>
<dbReference type="STRING" id="1108812.AWC16_08770"/>
<reference evidence="1 2" key="1">
    <citation type="submission" date="2016-01" db="EMBL/GenBank/DDBJ databases">
        <title>The new phylogeny of the genus Mycobacterium.</title>
        <authorList>
            <person name="Tarcisio F."/>
            <person name="Conor M."/>
            <person name="Antonella G."/>
            <person name="Elisabetta G."/>
            <person name="Giulia F.S."/>
            <person name="Sara T."/>
            <person name="Anna F."/>
            <person name="Clotilde B."/>
            <person name="Roberto B."/>
            <person name="Veronica D.S."/>
            <person name="Fabio R."/>
            <person name="Monica P."/>
            <person name="Olivier J."/>
            <person name="Enrico T."/>
            <person name="Nicola S."/>
        </authorList>
    </citation>
    <scope>NUCLEOTIDE SEQUENCE [LARGE SCALE GENOMIC DNA]</scope>
    <source>
        <strain evidence="1 2">DSM 45394</strain>
    </source>
</reference>
<proteinExistence type="predicted"/>
<keyword evidence="2" id="KW-1185">Reference proteome</keyword>
<dbReference type="EMBL" id="LQPG01000011">
    <property type="protein sequence ID" value="ORW12473.1"/>
    <property type="molecule type" value="Genomic_DNA"/>
</dbReference>
<sequence>MLPDPEVARVVERLRAVRFLLERANEEWGRQLFVATDSAGTVEASVDAQRRLVDLRILDDRIMNLGAHDVSGRINEAMWVASDFAASSVEEDVGALEHEIAAALAEPDGT</sequence>
<dbReference type="InterPro" id="IPR036894">
    <property type="entry name" value="YbaB-like_sf"/>
</dbReference>
<comment type="caution">
    <text evidence="1">The sequence shown here is derived from an EMBL/GenBank/DDBJ whole genome shotgun (WGS) entry which is preliminary data.</text>
</comment>
<protein>
    <submittedName>
        <fullName evidence="1">Uncharacterized protein</fullName>
    </submittedName>
</protein>
<accession>A0A1X1YN74</accession>
<dbReference type="AlphaFoldDB" id="A0A1X1YN74"/>
<dbReference type="OrthoDB" id="9975625at2"/>
<name>A0A1X1YN74_9MYCO</name>
<dbReference type="RefSeq" id="WP_085264081.1">
    <property type="nucleotide sequence ID" value="NZ_JACKVG010000015.1"/>
</dbReference>
<dbReference type="Gene3D" id="3.30.1310.10">
    <property type="entry name" value="Nucleoid-associated protein YbaB-like domain"/>
    <property type="match status" value="1"/>
</dbReference>